<dbReference type="EMBL" id="BLAF01000042">
    <property type="protein sequence ID" value="GES23590.1"/>
    <property type="molecule type" value="Genomic_DNA"/>
</dbReference>
<evidence type="ECO:0000313" key="3">
    <source>
        <dbReference type="Proteomes" id="UP000377595"/>
    </source>
</evidence>
<reference evidence="2 3" key="1">
    <citation type="submission" date="2019-10" db="EMBL/GenBank/DDBJ databases">
        <title>Whole genome shotgun sequence of Acrocarpospora pleiomorpha NBRC 16267.</title>
        <authorList>
            <person name="Ichikawa N."/>
            <person name="Kimura A."/>
            <person name="Kitahashi Y."/>
            <person name="Komaki H."/>
            <person name="Oguchi A."/>
        </authorList>
    </citation>
    <scope>NUCLEOTIDE SEQUENCE [LARGE SCALE GENOMIC DNA]</scope>
    <source>
        <strain evidence="2 3">NBRC 16267</strain>
    </source>
</reference>
<feature type="transmembrane region" description="Helical" evidence="1">
    <location>
        <begin position="38"/>
        <end position="57"/>
    </location>
</feature>
<gene>
    <name evidence="2" type="ORF">Aple_064890</name>
</gene>
<keyword evidence="1" id="KW-1133">Transmembrane helix</keyword>
<organism evidence="2 3">
    <name type="scientific">Acrocarpospora pleiomorpha</name>
    <dbReference type="NCBI Taxonomy" id="90975"/>
    <lineage>
        <taxon>Bacteria</taxon>
        <taxon>Bacillati</taxon>
        <taxon>Actinomycetota</taxon>
        <taxon>Actinomycetes</taxon>
        <taxon>Streptosporangiales</taxon>
        <taxon>Streptosporangiaceae</taxon>
        <taxon>Acrocarpospora</taxon>
    </lineage>
</organism>
<proteinExistence type="predicted"/>
<feature type="transmembrane region" description="Helical" evidence="1">
    <location>
        <begin position="6"/>
        <end position="26"/>
    </location>
</feature>
<dbReference type="Proteomes" id="UP000377595">
    <property type="component" value="Unassembled WGS sequence"/>
</dbReference>
<name>A0A5M3XS07_9ACTN</name>
<protein>
    <submittedName>
        <fullName evidence="2">Uncharacterized protein</fullName>
    </submittedName>
</protein>
<keyword evidence="1" id="KW-0472">Membrane</keyword>
<keyword evidence="1" id="KW-0812">Transmembrane</keyword>
<accession>A0A5M3XS07</accession>
<dbReference type="AlphaFoldDB" id="A0A5M3XS07"/>
<keyword evidence="3" id="KW-1185">Reference proteome</keyword>
<evidence type="ECO:0000256" key="1">
    <source>
        <dbReference type="SAM" id="Phobius"/>
    </source>
</evidence>
<comment type="caution">
    <text evidence="2">The sequence shown here is derived from an EMBL/GenBank/DDBJ whole genome shotgun (WGS) entry which is preliminary data.</text>
</comment>
<sequence>MFDVLGFVLGAAGAAIWLALAIWLVRRTVGAAGAGADQWVAFVAGTVLLVGVPPAVWPWDERGAAVATGEP</sequence>
<evidence type="ECO:0000313" key="2">
    <source>
        <dbReference type="EMBL" id="GES23590.1"/>
    </source>
</evidence>